<proteinExistence type="predicted"/>
<keyword evidence="9" id="KW-1185">Reference proteome</keyword>
<evidence type="ECO:0000256" key="1">
    <source>
        <dbReference type="ARBA" id="ARBA00004319"/>
    </source>
</evidence>
<evidence type="ECO:0000256" key="6">
    <source>
        <dbReference type="SAM" id="MobiDB-lite"/>
    </source>
</evidence>
<dbReference type="PANTHER" id="PTHR45639">
    <property type="entry name" value="HSC70CB, ISOFORM G-RELATED"/>
    <property type="match status" value="1"/>
</dbReference>
<feature type="signal peptide" evidence="7">
    <location>
        <begin position="1"/>
        <end position="19"/>
    </location>
</feature>
<gene>
    <name evidence="8" type="primary">LHS1</name>
    <name evidence="8" type="ORF">FIM1_4103</name>
</gene>
<sequence length="883" mass="99642">MRIIVLFLAFLQCFSGCLAAVVGLDFGTHYAKEMVVSLKAPLEIVLNPESKRKDASALAIRPWADQDYLERYYGTSAMSLAARFPSMTFMHLKSLLGKHYEDNLFHYHKEHPGLHFVKDGSRNSIAFPIGDGESTLSVEELVGMSLRQYVERANHLLAENHDSDSVRSVSFAIPEYFNQAQRLSLLDAARLAKIRQPYLVNDAIAVAIDYASKKRSFEPGKKHHYVIYDMGAGSTTASLVSILQPEDTSLPLNIEFLGYGHTEALSGSTLTLAIYDILENQFLQAHPEIRTHQFESDHSAKTRLVQAAEKAKLMLSANSEAPVSVESLFNDLDFKTTVTRAAFEEYVADSRSLVIEPIFTALKTSFENDGQTEKLTVKDLDSVILTGGSTRVPFVKEQLEEHFGSSLISKNVNSDESAVHGAAIRGVQLSAEFKTKPMNITDRTTHAFAVTVQGTNEQQVVFNAGSVYPKTTTLQLPGSGSGSDSKTNTLHLELLEDEKAFKNIDIQVDSKIQVAKLNNCSSEVNYNVTLSLDSNQIFDVDEVVAWCSAPKVQESNENKDNDTDSSAATLPTEVVVKQVIPFTAEYTNVKPLTEEEKLERLNKLNKWDQKDKIRLERQRLLNDLESSLYAARELLDDASELEHPPNNYIKQLESIIEEYLETLNEPSAIKTKDIKDMKQNLAKRQEKLETYIKYSNEALDDKQFEQLLKQGDALLEKITSIEKKKVEDLFPLAEKFESLGLNVTSEYFRVKPPKSKVVPESLVDKVVDKLHSQLEQIKELLDGELSEYSREELLDNKLNLDVIYTEVEKIINRITAEHKYRLKLLQSVYERRLLASKQAEEHVDEPQNIKPEDTHSNKNSTDDTREEKEKKGSEQVEFEQDEL</sequence>
<evidence type="ECO:0000313" key="9">
    <source>
        <dbReference type="Proteomes" id="UP000422736"/>
    </source>
</evidence>
<organism evidence="8 9">
    <name type="scientific">Kluyveromyces marxianus</name>
    <name type="common">Yeast</name>
    <name type="synonym">Candida kefyr</name>
    <dbReference type="NCBI Taxonomy" id="4911"/>
    <lineage>
        <taxon>Eukaryota</taxon>
        <taxon>Fungi</taxon>
        <taxon>Dikarya</taxon>
        <taxon>Ascomycota</taxon>
        <taxon>Saccharomycotina</taxon>
        <taxon>Saccharomycetes</taxon>
        <taxon>Saccharomycetales</taxon>
        <taxon>Saccharomycetaceae</taxon>
        <taxon>Kluyveromyces</taxon>
    </lineage>
</organism>
<dbReference type="Gene3D" id="3.30.30.30">
    <property type="match status" value="1"/>
</dbReference>
<reference evidence="8 9" key="1">
    <citation type="submission" date="2016-03" db="EMBL/GenBank/DDBJ databases">
        <title>How can Kluyveromyces marxianus grow so fast - potential evolutionary course in Saccharomyces Complex revealed by comparative genomics.</title>
        <authorList>
            <person name="Mo W."/>
            <person name="Lu W."/>
            <person name="Yang X."/>
            <person name="Qi J."/>
            <person name="Lv H."/>
        </authorList>
    </citation>
    <scope>NUCLEOTIDE SEQUENCE [LARGE SCALE GENOMIC DNA]</scope>
    <source>
        <strain evidence="8 9">FIM1</strain>
    </source>
</reference>
<dbReference type="InterPro" id="IPR013126">
    <property type="entry name" value="Hsp_70_fam"/>
</dbReference>
<dbReference type="InterPro" id="IPR043129">
    <property type="entry name" value="ATPase_NBD"/>
</dbReference>
<dbReference type="PANTHER" id="PTHR45639:SF3">
    <property type="entry name" value="HYPOXIA UP-REGULATED PROTEIN 1"/>
    <property type="match status" value="1"/>
</dbReference>
<dbReference type="InterPro" id="IPR018181">
    <property type="entry name" value="Heat_shock_70_CS"/>
</dbReference>
<feature type="chain" id="PRO_5045265373" evidence="7">
    <location>
        <begin position="20"/>
        <end position="883"/>
    </location>
</feature>
<comment type="subcellular location">
    <subcellularLocation>
        <location evidence="1">Endoplasmic reticulum lumen</location>
    </subcellularLocation>
</comment>
<evidence type="ECO:0000256" key="3">
    <source>
        <dbReference type="ARBA" id="ARBA00022741"/>
    </source>
</evidence>
<keyword evidence="5" id="KW-0143">Chaperone</keyword>
<evidence type="ECO:0000256" key="5">
    <source>
        <dbReference type="ARBA" id="ARBA00023186"/>
    </source>
</evidence>
<dbReference type="Gene3D" id="3.30.420.40">
    <property type="match status" value="2"/>
</dbReference>
<dbReference type="Gene3D" id="3.90.640.10">
    <property type="entry name" value="Actin, Chain A, domain 4"/>
    <property type="match status" value="1"/>
</dbReference>
<dbReference type="PROSITE" id="PS01036">
    <property type="entry name" value="HSP70_3"/>
    <property type="match status" value="1"/>
</dbReference>
<reference evidence="8 9" key="2">
    <citation type="submission" date="2019-11" db="EMBL/GenBank/DDBJ databases">
        <authorList>
            <person name="Lu H."/>
        </authorList>
    </citation>
    <scope>NUCLEOTIDE SEQUENCE [LARGE SCALE GENOMIC DNA]</scope>
    <source>
        <strain evidence="8 9">FIM1</strain>
    </source>
</reference>
<dbReference type="Pfam" id="PF00012">
    <property type="entry name" value="HSP70"/>
    <property type="match status" value="1"/>
</dbReference>
<evidence type="ECO:0000313" key="8">
    <source>
        <dbReference type="EMBL" id="QGN17371.1"/>
    </source>
</evidence>
<evidence type="ECO:0000256" key="2">
    <source>
        <dbReference type="ARBA" id="ARBA00022729"/>
    </source>
</evidence>
<feature type="compositionally biased region" description="Basic and acidic residues" evidence="6">
    <location>
        <begin position="839"/>
        <end position="874"/>
    </location>
</feature>
<dbReference type="SUPFAM" id="SSF53067">
    <property type="entry name" value="Actin-like ATPase domain"/>
    <property type="match status" value="2"/>
</dbReference>
<dbReference type="PRINTS" id="PR00301">
    <property type="entry name" value="HEATSHOCK70"/>
</dbReference>
<feature type="region of interest" description="Disordered" evidence="6">
    <location>
        <begin position="839"/>
        <end position="883"/>
    </location>
</feature>
<keyword evidence="2 7" id="KW-0732">Signal</keyword>
<dbReference type="Proteomes" id="UP000422736">
    <property type="component" value="Chromosome 6"/>
</dbReference>
<evidence type="ECO:0000256" key="7">
    <source>
        <dbReference type="SAM" id="SignalP"/>
    </source>
</evidence>
<keyword evidence="3" id="KW-0547">Nucleotide-binding</keyword>
<dbReference type="EMBL" id="CP015059">
    <property type="protein sequence ID" value="QGN17371.1"/>
    <property type="molecule type" value="Genomic_DNA"/>
</dbReference>
<accession>A0ABX6F0K1</accession>
<name>A0ABX6F0K1_KLUMA</name>
<dbReference type="CDD" id="cd10230">
    <property type="entry name" value="ASKHA_NBD_HSP70_HYOU1"/>
    <property type="match status" value="1"/>
</dbReference>
<protein>
    <submittedName>
        <fullName evidence="8">Heat shock protein 70-like protein LHS1</fullName>
    </submittedName>
</protein>
<keyword evidence="4" id="KW-0067">ATP-binding</keyword>
<evidence type="ECO:0000256" key="4">
    <source>
        <dbReference type="ARBA" id="ARBA00022840"/>
    </source>
</evidence>